<sequence>MTKLTPHAPATGRSSEDAAHDVLYQSETTRIYRQSSPTAAASVICKEPLGANALERLRHESKIIARLAGVEGVPRLAAAPHPANVMALEDCAGVPLVQAIGGQALELPALLALALQLTQTVAAMHRAGVLHQNINPHNILLAGPQRLPVLIGFRLATTFAEGQPGVTPHRDIAGKRAGLAPEQTGRTGHAVDQRADLYGIGATLYGLLTGRAPFENSDPLQLTHQLLAQLPTPPIELAPDTPLALSNLVMRLLEKAPDRRYQSAEGLAHDLRLLSDRLIAGESGAFALGRHDFAARLAPPARLVGRESELAGLKRAFEGALAGGARGVLVSGAPGVGKTALINELRPIVAARKGWFVAGKFDAQRQDLASDGVFQALRALGRLLLAEPEAELQALRARIIQTLGASGCRMAATVPEIALLLGEPYTTAESDPLTTQEQLVETTLDLVRLIASPERPLVMVIDDLQWAAPLPISFVHGVLTDDTLRGLLLVGAYRDAEVAPQHPLAAMLPRWARLNPPPLSLGLKNLPDTQLAALLAEMLKLAPPEAARLAQAVSARTGGNPFDTVQLIAALRRDGALVLGDDGWTWDARMIRHHIGQGDVIDLLTARIAALPHQTRELLGVMACLGGQVELQLLQAASGASIATLEQQLAAALEDGLLVMQYEGQPTVRFRHDRVQQASLDRLGPAQRGQLQLALARRLAVLPRFETTAAHQYLPVLEAIDNPAERLRAAHLLRRTASQLRVFNAAMAERFLSGALALLGRAGLSGAAQLPLHIERHALLYNLGRLGEADALYDTIKQGCDDPLQLADAACVQICSLTNQARPREAVALGQALLGRLGLALPSPEQLGAQLSQGGAVFSRWLDPATLAADLQRPHASDPRALAAGRLLNRMTPPSFFCDPMILASLVLAGQRLWTEHGPAAQFVGVLSHAAFISIGAWQDYRTGMAVVRRVMDVSEARGYHPEASQARFLFALGSGPWAIPLEDNALEAQRAHEGLLQGGDLQNACFTYYASVYSLLDSVPALERYAAEADAALAFSARTGNDHAAAAFVSPRQFARMLAGQTEGLGNFDDAVFNEAAHLASLGANLAAAANFHVTRALGAALAGDSALLIRQAAAAMPLLAAVPGTYLTAVAHLLQALALAERAKTAAPAQRGALLAELDACADWLRGRAADAPVNFSHLVKWIEAERAWACGERFEAAAAFDAALCEAAPRQRPWHNALIAERAALCLLAHGMVFSGRQMLTEAHQRYAAWGATAKISQLEQAHAFLKTSNAVQRMATGDLRESVPAATIDTLGIMRAAQALSSETNLERLRLRVVALLGEMTGATTVHLALWNEDAQQWLLPQPAQDGVASSLVVSEAAARGLLPLSVFRYAERTRKPLRVDDAMRDDRFACDPYLSGAEHCSLLVVPVLHHGAARAMLILENRLSRGAFTADRLDAVMLITGQLAVSLDNALQYEQLERRVFDRTRELREAQTQLVGAARQAGMAEIATNVLHNVGNILNSVNVSAALVGSTLRTSRAQGLSRAVQLMDEHAANLGDYLTLDEKGRLLPGYLGQLAQALAQEQKGMLEELGNLTRSIDHIKDVVATQQSYAGSASIVEPLQICDLAEDALRMSGQALVRHGVTVVREFAQVPVMPLDRAQVLLILVNLISNAKYAMENMADGSRRITLRVEVAGGALRLSVRDKGEGIAAENLTRIFAHGFTTRKAGHGFGLHSCALAARQMGGTLTAHSDGAGRGATFTLDLPIGAAQGAP</sequence>
<dbReference type="GO" id="GO:0004673">
    <property type="term" value="F:protein histidine kinase activity"/>
    <property type="evidence" value="ECO:0007669"/>
    <property type="project" value="UniProtKB-EC"/>
</dbReference>
<dbReference type="InterPro" id="IPR003594">
    <property type="entry name" value="HATPase_dom"/>
</dbReference>
<comment type="catalytic activity">
    <reaction evidence="1">
        <text>ATP + protein L-histidine = ADP + protein N-phospho-L-histidine.</text>
        <dbReference type="EC" id="2.7.13.3"/>
    </reaction>
</comment>
<dbReference type="SMART" id="SM00387">
    <property type="entry name" value="HATPase_c"/>
    <property type="match status" value="1"/>
</dbReference>
<dbReference type="Gene3D" id="3.30.450.40">
    <property type="match status" value="1"/>
</dbReference>
<dbReference type="RefSeq" id="WP_349279327.1">
    <property type="nucleotide sequence ID" value="NZ_CBCSCU010000005.1"/>
</dbReference>
<evidence type="ECO:0000259" key="3">
    <source>
        <dbReference type="PROSITE" id="PS50011"/>
    </source>
</evidence>
<dbReference type="EMBL" id="CP157675">
    <property type="protein sequence ID" value="XBP70172.1"/>
    <property type="molecule type" value="Genomic_DNA"/>
</dbReference>
<evidence type="ECO:0000256" key="1">
    <source>
        <dbReference type="ARBA" id="ARBA00000085"/>
    </source>
</evidence>
<dbReference type="SUPFAM" id="SSF55874">
    <property type="entry name" value="ATPase domain of HSP90 chaperone/DNA topoisomerase II/histidine kinase"/>
    <property type="match status" value="1"/>
</dbReference>
<dbReference type="InterPro" id="IPR000719">
    <property type="entry name" value="Prot_kinase_dom"/>
</dbReference>
<dbReference type="PANTHER" id="PTHR43642">
    <property type="entry name" value="HYBRID SIGNAL TRANSDUCTION HISTIDINE KINASE G"/>
    <property type="match status" value="1"/>
</dbReference>
<dbReference type="InterPro" id="IPR011009">
    <property type="entry name" value="Kinase-like_dom_sf"/>
</dbReference>
<evidence type="ECO:0000259" key="4">
    <source>
        <dbReference type="PROSITE" id="PS50109"/>
    </source>
</evidence>
<dbReference type="EC" id="2.7.13.3" evidence="2"/>
<dbReference type="InterPro" id="IPR004358">
    <property type="entry name" value="Sig_transdc_His_kin-like_C"/>
</dbReference>
<dbReference type="InterPro" id="IPR005467">
    <property type="entry name" value="His_kinase_dom"/>
</dbReference>
<dbReference type="InterPro" id="IPR027417">
    <property type="entry name" value="P-loop_NTPase"/>
</dbReference>
<dbReference type="Gene3D" id="1.10.510.10">
    <property type="entry name" value="Transferase(Phosphotransferase) domain 1"/>
    <property type="match status" value="1"/>
</dbReference>
<accession>A0AAU7LRB3</accession>
<dbReference type="Pfam" id="PF00069">
    <property type="entry name" value="Pkinase"/>
    <property type="match status" value="1"/>
</dbReference>
<gene>
    <name evidence="5" type="ORF">ABLV49_20270</name>
</gene>
<dbReference type="InterPro" id="IPR041664">
    <property type="entry name" value="AAA_16"/>
</dbReference>
<dbReference type="SUPFAM" id="SSF52540">
    <property type="entry name" value="P-loop containing nucleoside triphosphate hydrolases"/>
    <property type="match status" value="1"/>
</dbReference>
<dbReference type="PANTHER" id="PTHR43642:SF1">
    <property type="entry name" value="HYBRID SIGNAL TRANSDUCTION HISTIDINE KINASE G"/>
    <property type="match status" value="1"/>
</dbReference>
<dbReference type="PROSITE" id="PS50109">
    <property type="entry name" value="HIS_KIN"/>
    <property type="match status" value="1"/>
</dbReference>
<dbReference type="InterPro" id="IPR053159">
    <property type="entry name" value="Hybrid_Histidine_Kinase"/>
</dbReference>
<proteinExistence type="predicted"/>
<dbReference type="PRINTS" id="PR00344">
    <property type="entry name" value="BCTRLSENSOR"/>
</dbReference>
<dbReference type="SUPFAM" id="SSF55781">
    <property type="entry name" value="GAF domain-like"/>
    <property type="match status" value="1"/>
</dbReference>
<dbReference type="Pfam" id="PF13191">
    <property type="entry name" value="AAA_16"/>
    <property type="match status" value="1"/>
</dbReference>
<organism evidence="5">
    <name type="scientific">Polaromonas hydrogenivorans</name>
    <dbReference type="NCBI Taxonomy" id="335476"/>
    <lineage>
        <taxon>Bacteria</taxon>
        <taxon>Pseudomonadati</taxon>
        <taxon>Pseudomonadota</taxon>
        <taxon>Betaproteobacteria</taxon>
        <taxon>Burkholderiales</taxon>
        <taxon>Comamonadaceae</taxon>
        <taxon>Polaromonas</taxon>
    </lineage>
</organism>
<dbReference type="SUPFAM" id="SSF56112">
    <property type="entry name" value="Protein kinase-like (PK-like)"/>
    <property type="match status" value="1"/>
</dbReference>
<dbReference type="Pfam" id="PF01590">
    <property type="entry name" value="GAF"/>
    <property type="match status" value="1"/>
</dbReference>
<feature type="domain" description="Histidine kinase" evidence="4">
    <location>
        <begin position="1641"/>
        <end position="1751"/>
    </location>
</feature>
<evidence type="ECO:0000313" key="5">
    <source>
        <dbReference type="EMBL" id="XBP70172.1"/>
    </source>
</evidence>
<dbReference type="InterPro" id="IPR003018">
    <property type="entry name" value="GAF"/>
</dbReference>
<dbReference type="Gene3D" id="3.30.565.10">
    <property type="entry name" value="Histidine kinase-like ATPase, C-terminal domain"/>
    <property type="match status" value="1"/>
</dbReference>
<dbReference type="SMART" id="SM00065">
    <property type="entry name" value="GAF"/>
    <property type="match status" value="1"/>
</dbReference>
<dbReference type="PROSITE" id="PS50011">
    <property type="entry name" value="PROTEIN_KINASE_DOM"/>
    <property type="match status" value="1"/>
</dbReference>
<dbReference type="GO" id="GO:0005524">
    <property type="term" value="F:ATP binding"/>
    <property type="evidence" value="ECO:0007669"/>
    <property type="project" value="InterPro"/>
</dbReference>
<dbReference type="SMART" id="SM00220">
    <property type="entry name" value="S_TKc"/>
    <property type="match status" value="1"/>
</dbReference>
<dbReference type="InterPro" id="IPR029016">
    <property type="entry name" value="GAF-like_dom_sf"/>
</dbReference>
<evidence type="ECO:0000256" key="2">
    <source>
        <dbReference type="ARBA" id="ARBA00012438"/>
    </source>
</evidence>
<dbReference type="InterPro" id="IPR036890">
    <property type="entry name" value="HATPase_C_sf"/>
</dbReference>
<dbReference type="Gene3D" id="3.40.50.300">
    <property type="entry name" value="P-loop containing nucleotide triphosphate hydrolases"/>
    <property type="match status" value="1"/>
</dbReference>
<name>A0AAU7LRB3_9BURK</name>
<protein>
    <recommendedName>
        <fullName evidence="2">histidine kinase</fullName>
        <ecNumber evidence="2">2.7.13.3</ecNumber>
    </recommendedName>
</protein>
<reference evidence="5" key="1">
    <citation type="submission" date="2024-05" db="EMBL/GenBank/DDBJ databases">
        <authorList>
            <person name="Bunk B."/>
            <person name="Swiderski J."/>
            <person name="Sproer C."/>
            <person name="Thiel V."/>
        </authorList>
    </citation>
    <scope>NUCLEOTIDE SEQUENCE</scope>
    <source>
        <strain evidence="5">DSM 17735</strain>
    </source>
</reference>
<feature type="domain" description="Protein kinase" evidence="3">
    <location>
        <begin position="1"/>
        <end position="272"/>
    </location>
</feature>
<dbReference type="Pfam" id="PF02518">
    <property type="entry name" value="HATPase_c"/>
    <property type="match status" value="1"/>
</dbReference>